<organism evidence="3 4">
    <name type="scientific">Punica granatum</name>
    <name type="common">Pomegranate</name>
    <dbReference type="NCBI Taxonomy" id="22663"/>
    <lineage>
        <taxon>Eukaryota</taxon>
        <taxon>Viridiplantae</taxon>
        <taxon>Streptophyta</taxon>
        <taxon>Embryophyta</taxon>
        <taxon>Tracheophyta</taxon>
        <taxon>Spermatophyta</taxon>
        <taxon>Magnoliopsida</taxon>
        <taxon>eudicotyledons</taxon>
        <taxon>Gunneridae</taxon>
        <taxon>Pentapetalae</taxon>
        <taxon>rosids</taxon>
        <taxon>malvids</taxon>
        <taxon>Myrtales</taxon>
        <taxon>Lythraceae</taxon>
        <taxon>Punica</taxon>
    </lineage>
</organism>
<evidence type="ECO:0000313" key="4">
    <source>
        <dbReference type="Proteomes" id="UP000233551"/>
    </source>
</evidence>
<gene>
    <name evidence="3" type="ORF">CRG98_048354</name>
</gene>
<evidence type="ECO:0000256" key="1">
    <source>
        <dbReference type="SAM" id="MobiDB-lite"/>
    </source>
</evidence>
<dbReference type="PANTHER" id="PTHR35046">
    <property type="entry name" value="ZINC KNUCKLE (CCHC-TYPE) FAMILY PROTEIN"/>
    <property type="match status" value="1"/>
</dbReference>
<protein>
    <recommendedName>
        <fullName evidence="2">Retrotransposon gag domain-containing protein</fullName>
    </recommendedName>
</protein>
<feature type="region of interest" description="Disordered" evidence="1">
    <location>
        <begin position="103"/>
        <end position="131"/>
    </location>
</feature>
<dbReference type="InterPro" id="IPR005162">
    <property type="entry name" value="Retrotrans_gag_dom"/>
</dbReference>
<feature type="domain" description="Retrotransposon gag" evidence="2">
    <location>
        <begin position="181"/>
        <end position="238"/>
    </location>
</feature>
<dbReference type="Proteomes" id="UP000233551">
    <property type="component" value="Unassembled WGS sequence"/>
</dbReference>
<keyword evidence="4" id="KW-1185">Reference proteome</keyword>
<name>A0A2I0HHV0_PUNGR</name>
<comment type="caution">
    <text evidence="3">The sequence shown here is derived from an EMBL/GenBank/DDBJ whole genome shotgun (WGS) entry which is preliminary data.</text>
</comment>
<dbReference type="AlphaFoldDB" id="A0A2I0HHV0"/>
<proteinExistence type="predicted"/>
<dbReference type="Pfam" id="PF03732">
    <property type="entry name" value="Retrotrans_gag"/>
    <property type="match status" value="1"/>
</dbReference>
<dbReference type="PANTHER" id="PTHR35046:SF9">
    <property type="entry name" value="RNA-DIRECTED DNA POLYMERASE"/>
    <property type="match status" value="1"/>
</dbReference>
<reference evidence="3 4" key="1">
    <citation type="submission" date="2017-11" db="EMBL/GenBank/DDBJ databases">
        <title>De-novo sequencing of pomegranate (Punica granatum L.) genome.</title>
        <authorList>
            <person name="Akparov Z."/>
            <person name="Amiraslanov A."/>
            <person name="Hajiyeva S."/>
            <person name="Abbasov M."/>
            <person name="Kaur K."/>
            <person name="Hamwieh A."/>
            <person name="Solovyev V."/>
            <person name="Salamov A."/>
            <person name="Braich B."/>
            <person name="Kosarev P."/>
            <person name="Mahmoud A."/>
            <person name="Hajiyev E."/>
            <person name="Babayeva S."/>
            <person name="Izzatullayeva V."/>
            <person name="Mammadov A."/>
            <person name="Mammadov A."/>
            <person name="Sharifova S."/>
            <person name="Ojaghi J."/>
            <person name="Eynullazada K."/>
            <person name="Bayramov B."/>
            <person name="Abdulazimova A."/>
            <person name="Shahmuradov I."/>
        </authorList>
    </citation>
    <scope>NUCLEOTIDE SEQUENCE [LARGE SCALE GENOMIC DNA]</scope>
    <source>
        <strain evidence="4">cv. AG2017</strain>
        <tissue evidence="3">Leaf</tissue>
    </source>
</reference>
<dbReference type="EMBL" id="PGOL01009097">
    <property type="protein sequence ID" value="PKI31255.1"/>
    <property type="molecule type" value="Genomic_DNA"/>
</dbReference>
<evidence type="ECO:0000259" key="2">
    <source>
        <dbReference type="Pfam" id="PF03732"/>
    </source>
</evidence>
<feature type="compositionally biased region" description="Low complexity" evidence="1">
    <location>
        <begin position="282"/>
        <end position="296"/>
    </location>
</feature>
<feature type="compositionally biased region" description="Basic and acidic residues" evidence="1">
    <location>
        <begin position="297"/>
        <end position="313"/>
    </location>
</feature>
<feature type="region of interest" description="Disordered" evidence="1">
    <location>
        <begin position="270"/>
        <end position="313"/>
    </location>
</feature>
<accession>A0A2I0HHV0</accession>
<sequence length="313" mass="36336">MQGLVLRILDEPSTGIHAKNVNIIQVRLEDDQITSLSPRIMEEQVPGPTTTLKCINYVENSGDDRMPDLNMTLRAMQQQFERMNMVFSEFRDRLDRQDEQLERLQPAPLPRARRSHRQPSIDAFDEETYDEEEEVASDAIWGRGRGRGVRPRHFVCREHRERDAMDHNTGSIKLTIPPFQVMRKRFVPTHYYRDLHLKLQSLKQGSESVEDYDKEMEIAMMRANVEEDREATMARFICDLNREIVNIVELQHYVELDDVVHMAMKVEKQLKRGGRTSSKVEASGSASWKSKWGSSSKPDEKADYKPKGDTSKT</sequence>
<evidence type="ECO:0000313" key="3">
    <source>
        <dbReference type="EMBL" id="PKI31255.1"/>
    </source>
</evidence>